<comment type="caution">
    <text evidence="2">The sequence shown here is derived from an EMBL/GenBank/DDBJ whole genome shotgun (WGS) entry which is preliminary data.</text>
</comment>
<dbReference type="GO" id="GO:0006355">
    <property type="term" value="P:regulation of DNA-templated transcription"/>
    <property type="evidence" value="ECO:0007669"/>
    <property type="project" value="InterPro"/>
</dbReference>
<evidence type="ECO:0000313" key="2">
    <source>
        <dbReference type="EMBL" id="TCU91634.1"/>
    </source>
</evidence>
<protein>
    <submittedName>
        <fullName evidence="2">Arc-like DNA binding dprotein</fullName>
    </submittedName>
</protein>
<dbReference type="EMBL" id="SMBX01000017">
    <property type="protein sequence ID" value="TCU91634.1"/>
    <property type="molecule type" value="Genomic_DNA"/>
</dbReference>
<accession>A0A4R3UNP9</accession>
<dbReference type="Gene3D" id="1.10.1220.10">
    <property type="entry name" value="Met repressor-like"/>
    <property type="match status" value="1"/>
</dbReference>
<dbReference type="SUPFAM" id="SSF47598">
    <property type="entry name" value="Ribbon-helix-helix"/>
    <property type="match status" value="1"/>
</dbReference>
<reference evidence="2 3" key="1">
    <citation type="submission" date="2019-03" db="EMBL/GenBank/DDBJ databases">
        <title>Genomic Encyclopedia of Type Strains, Phase IV (KMG-IV): sequencing the most valuable type-strain genomes for metagenomic binning, comparative biology and taxonomic classification.</title>
        <authorList>
            <person name="Goeker M."/>
        </authorList>
    </citation>
    <scope>NUCLEOTIDE SEQUENCE [LARGE SCALE GENOMIC DNA]</scope>
    <source>
        <strain evidence="2 3">DSM 100048</strain>
    </source>
</reference>
<dbReference type="InterPro" id="IPR010985">
    <property type="entry name" value="Ribbon_hlx_hlx"/>
</dbReference>
<dbReference type="RefSeq" id="WP_243650959.1">
    <property type="nucleotide sequence ID" value="NZ_SMBX01000017.1"/>
</dbReference>
<dbReference type="AlphaFoldDB" id="A0A4R3UNP9"/>
<gene>
    <name evidence="2" type="ORF">EV686_11730</name>
</gene>
<evidence type="ECO:0000259" key="1">
    <source>
        <dbReference type="Pfam" id="PF03869"/>
    </source>
</evidence>
<feature type="domain" description="Arc-like DNA binding" evidence="1">
    <location>
        <begin position="9"/>
        <end position="48"/>
    </location>
</feature>
<dbReference type="InterPro" id="IPR005569">
    <property type="entry name" value="Arc_DNA-bd_dom"/>
</dbReference>
<dbReference type="Proteomes" id="UP000294692">
    <property type="component" value="Unassembled WGS sequence"/>
</dbReference>
<dbReference type="Pfam" id="PF03869">
    <property type="entry name" value="Arc"/>
    <property type="match status" value="1"/>
</dbReference>
<organism evidence="2 3">
    <name type="scientific">Paracandidimonas soli</name>
    <dbReference type="NCBI Taxonomy" id="1917182"/>
    <lineage>
        <taxon>Bacteria</taxon>
        <taxon>Pseudomonadati</taxon>
        <taxon>Pseudomonadota</taxon>
        <taxon>Betaproteobacteria</taxon>
        <taxon>Burkholderiales</taxon>
        <taxon>Alcaligenaceae</taxon>
        <taxon>Paracandidimonas</taxon>
    </lineage>
</organism>
<sequence length="59" mass="6765">MSKQIMAYPVRLDPALREQLQVKADQNDRSLHREIVFRLKESLAKENAPEGESSEALVQ</sequence>
<proteinExistence type="predicted"/>
<dbReference type="GO" id="GO:0003677">
    <property type="term" value="F:DNA binding"/>
    <property type="evidence" value="ECO:0007669"/>
    <property type="project" value="InterPro"/>
</dbReference>
<name>A0A4R3UNP9_9BURK</name>
<evidence type="ECO:0000313" key="3">
    <source>
        <dbReference type="Proteomes" id="UP000294692"/>
    </source>
</evidence>
<keyword evidence="3" id="KW-1185">Reference proteome</keyword>
<dbReference type="InterPro" id="IPR013321">
    <property type="entry name" value="Arc_rbn_hlx_hlx"/>
</dbReference>